<dbReference type="Gramene" id="Mp4g09430.1">
    <property type="protein sequence ID" value="Mp4g09430.1.cds"/>
    <property type="gene ID" value="Mp4g09430"/>
</dbReference>
<sequence>MKDSVAMELRYAGFVSLLVILSFVVSGTTARLIPGSTGDTAAVTTADLTTTKSSELDVPMPPGTVVNDFEGSHRGAAVTDNPTEMKFGEVDVTHEERMLVASTMDYEGPTNNENPKHNP</sequence>
<accession>A0A2R6WC12</accession>
<dbReference type="Proteomes" id="UP000244005">
    <property type="component" value="Unassembled WGS sequence"/>
</dbReference>
<name>A0A2R6WC12_MARPO</name>
<proteinExistence type="predicted"/>
<reference evidence="2" key="1">
    <citation type="journal article" date="2017" name="Cell">
        <title>Insights into land plant evolution garnered from the Marchantia polymorpha genome.</title>
        <authorList>
            <person name="Bowman J.L."/>
            <person name="Kohchi T."/>
            <person name="Yamato K.T."/>
            <person name="Jenkins J."/>
            <person name="Shu S."/>
            <person name="Ishizaki K."/>
            <person name="Yamaoka S."/>
            <person name="Nishihama R."/>
            <person name="Nakamura Y."/>
            <person name="Berger F."/>
            <person name="Adam C."/>
            <person name="Aki S.S."/>
            <person name="Althoff F."/>
            <person name="Araki T."/>
            <person name="Arteaga-Vazquez M.A."/>
            <person name="Balasubrmanian S."/>
            <person name="Barry K."/>
            <person name="Bauer D."/>
            <person name="Boehm C.R."/>
            <person name="Briginshaw L."/>
            <person name="Caballero-Perez J."/>
            <person name="Catarino B."/>
            <person name="Chen F."/>
            <person name="Chiyoda S."/>
            <person name="Chovatia M."/>
            <person name="Davies K.M."/>
            <person name="Delmans M."/>
            <person name="Demura T."/>
            <person name="Dierschke T."/>
            <person name="Dolan L."/>
            <person name="Dorantes-Acosta A.E."/>
            <person name="Eklund D.M."/>
            <person name="Florent S.N."/>
            <person name="Flores-Sandoval E."/>
            <person name="Fujiyama A."/>
            <person name="Fukuzawa H."/>
            <person name="Galik B."/>
            <person name="Grimanelli D."/>
            <person name="Grimwood J."/>
            <person name="Grossniklaus U."/>
            <person name="Hamada T."/>
            <person name="Haseloff J."/>
            <person name="Hetherington A.J."/>
            <person name="Higo A."/>
            <person name="Hirakawa Y."/>
            <person name="Hundley H.N."/>
            <person name="Ikeda Y."/>
            <person name="Inoue K."/>
            <person name="Inoue S.I."/>
            <person name="Ishida S."/>
            <person name="Jia Q."/>
            <person name="Kakita M."/>
            <person name="Kanazawa T."/>
            <person name="Kawai Y."/>
            <person name="Kawashima T."/>
            <person name="Kennedy M."/>
            <person name="Kinose K."/>
            <person name="Kinoshita T."/>
            <person name="Kohara Y."/>
            <person name="Koide E."/>
            <person name="Komatsu K."/>
            <person name="Kopischke S."/>
            <person name="Kubo M."/>
            <person name="Kyozuka J."/>
            <person name="Lagercrantz U."/>
            <person name="Lin S.S."/>
            <person name="Lindquist E."/>
            <person name="Lipzen A.M."/>
            <person name="Lu C.W."/>
            <person name="De Luna E."/>
            <person name="Martienssen R.A."/>
            <person name="Minamino N."/>
            <person name="Mizutani M."/>
            <person name="Mizutani M."/>
            <person name="Mochizuki N."/>
            <person name="Monte I."/>
            <person name="Mosher R."/>
            <person name="Nagasaki H."/>
            <person name="Nakagami H."/>
            <person name="Naramoto S."/>
            <person name="Nishitani K."/>
            <person name="Ohtani M."/>
            <person name="Okamoto T."/>
            <person name="Okumura M."/>
            <person name="Phillips J."/>
            <person name="Pollak B."/>
            <person name="Reinders A."/>
            <person name="Rovekamp M."/>
            <person name="Sano R."/>
            <person name="Sawa S."/>
            <person name="Schmid M.W."/>
            <person name="Shirakawa M."/>
            <person name="Solano R."/>
            <person name="Spunde A."/>
            <person name="Suetsugu N."/>
            <person name="Sugano S."/>
            <person name="Sugiyama A."/>
            <person name="Sun R."/>
            <person name="Suzuki Y."/>
            <person name="Takenaka M."/>
            <person name="Takezawa D."/>
            <person name="Tomogane H."/>
            <person name="Tsuzuki M."/>
            <person name="Ueda T."/>
            <person name="Umeda M."/>
            <person name="Ward J.M."/>
            <person name="Watanabe Y."/>
            <person name="Yazaki K."/>
            <person name="Yokoyama R."/>
            <person name="Yoshitake Y."/>
            <person name="Yotsui I."/>
            <person name="Zachgo S."/>
            <person name="Schmutz J."/>
        </authorList>
    </citation>
    <scope>NUCLEOTIDE SEQUENCE [LARGE SCALE GENOMIC DNA]</scope>
    <source>
        <strain evidence="2">Tak-1</strain>
    </source>
</reference>
<keyword evidence="2" id="KW-1185">Reference proteome</keyword>
<evidence type="ECO:0000313" key="1">
    <source>
        <dbReference type="EMBL" id="PTQ31395.1"/>
    </source>
</evidence>
<protein>
    <submittedName>
        <fullName evidence="1">Uncharacterized protein</fullName>
    </submittedName>
</protein>
<dbReference type="EMBL" id="KZ772784">
    <property type="protein sequence ID" value="PTQ31395.1"/>
    <property type="molecule type" value="Genomic_DNA"/>
</dbReference>
<gene>
    <name evidence="1" type="ORF">MARPO_0112s0043</name>
</gene>
<dbReference type="AlphaFoldDB" id="A0A2R6WC12"/>
<dbReference type="OrthoDB" id="10409280at2759"/>
<organism evidence="1 2">
    <name type="scientific">Marchantia polymorpha</name>
    <name type="common">Common liverwort</name>
    <name type="synonym">Marchantia aquatica</name>
    <dbReference type="NCBI Taxonomy" id="3197"/>
    <lineage>
        <taxon>Eukaryota</taxon>
        <taxon>Viridiplantae</taxon>
        <taxon>Streptophyta</taxon>
        <taxon>Embryophyta</taxon>
        <taxon>Marchantiophyta</taxon>
        <taxon>Marchantiopsida</taxon>
        <taxon>Marchantiidae</taxon>
        <taxon>Marchantiales</taxon>
        <taxon>Marchantiaceae</taxon>
        <taxon>Marchantia</taxon>
    </lineage>
</organism>
<evidence type="ECO:0000313" key="2">
    <source>
        <dbReference type="Proteomes" id="UP000244005"/>
    </source>
</evidence>